<dbReference type="Pfam" id="PF01380">
    <property type="entry name" value="SIS"/>
    <property type="match status" value="2"/>
</dbReference>
<dbReference type="EMBL" id="BAEO01000028">
    <property type="protein sequence ID" value="GAC19219.1"/>
    <property type="molecule type" value="Genomic_DNA"/>
</dbReference>
<dbReference type="InterPro" id="IPR035464">
    <property type="entry name" value="SIS_AgaS"/>
</dbReference>
<evidence type="ECO:0000256" key="2">
    <source>
        <dbReference type="ARBA" id="ARBA00022737"/>
    </source>
</evidence>
<evidence type="ECO:0000256" key="1">
    <source>
        <dbReference type="ARBA" id="ARBA00007748"/>
    </source>
</evidence>
<proteinExistence type="inferred from homology"/>
<dbReference type="InterPro" id="IPR046348">
    <property type="entry name" value="SIS_dom_sf"/>
</dbReference>
<dbReference type="SUPFAM" id="SSF53697">
    <property type="entry name" value="SIS domain"/>
    <property type="match status" value="1"/>
</dbReference>
<dbReference type="AlphaFoldDB" id="K6XEZ8"/>
<protein>
    <submittedName>
        <fullName evidence="6">Tagatose-6-phosphate ketose/aldose isomerase</fullName>
        <ecNumber evidence="6">5.-.-.-</ecNumber>
    </submittedName>
</protein>
<dbReference type="Gene3D" id="3.40.50.10490">
    <property type="entry name" value="Glucose-6-phosphate isomerase like protein, domain 1"/>
    <property type="match status" value="2"/>
</dbReference>
<accession>K6XEZ8</accession>
<evidence type="ECO:0000313" key="6">
    <source>
        <dbReference type="EMBL" id="GAC19219.1"/>
    </source>
</evidence>
<dbReference type="GO" id="GO:0009401">
    <property type="term" value="P:phosphoenolpyruvate-dependent sugar phosphotransferase system"/>
    <property type="evidence" value="ECO:0007669"/>
    <property type="project" value="TreeGrafter"/>
</dbReference>
<dbReference type="CDD" id="cd05008">
    <property type="entry name" value="SIS_GlmS_GlmD_1"/>
    <property type="match status" value="1"/>
</dbReference>
<dbReference type="InterPro" id="IPR035466">
    <property type="entry name" value="GlmS/AgaS_SIS"/>
</dbReference>
<dbReference type="InterPro" id="IPR001347">
    <property type="entry name" value="SIS_dom"/>
</dbReference>
<evidence type="ECO:0000313" key="7">
    <source>
        <dbReference type="Proteomes" id="UP000006327"/>
    </source>
</evidence>
<dbReference type="GO" id="GO:1901135">
    <property type="term" value="P:carbohydrate derivative metabolic process"/>
    <property type="evidence" value="ECO:0007669"/>
    <property type="project" value="InterPro"/>
</dbReference>
<organism evidence="6 7">
    <name type="scientific">Paraglaciecola arctica BSs20135</name>
    <dbReference type="NCBI Taxonomy" id="493475"/>
    <lineage>
        <taxon>Bacteria</taxon>
        <taxon>Pseudomonadati</taxon>
        <taxon>Pseudomonadota</taxon>
        <taxon>Gammaproteobacteria</taxon>
        <taxon>Alteromonadales</taxon>
        <taxon>Alteromonadaceae</taxon>
        <taxon>Paraglaciecola</taxon>
    </lineage>
</organism>
<reference evidence="6 7" key="1">
    <citation type="journal article" date="2017" name="Antonie Van Leeuwenhoek">
        <title>Rhizobium rhizosphaerae sp. nov., a novel species isolated from rice rhizosphere.</title>
        <authorList>
            <person name="Zhao J.J."/>
            <person name="Zhang J."/>
            <person name="Zhang R.J."/>
            <person name="Zhang C.W."/>
            <person name="Yin H.Q."/>
            <person name="Zhang X.X."/>
        </authorList>
    </citation>
    <scope>NUCLEOTIDE SEQUENCE [LARGE SCALE GENOMIC DNA]</scope>
    <source>
        <strain evidence="6 7">BSs20135</strain>
    </source>
</reference>
<comment type="similarity">
    <text evidence="1">Belongs to the SIS family. AgaS subfamily.</text>
</comment>
<feature type="domain" description="SIS" evidence="5">
    <location>
        <begin position="48"/>
        <end position="205"/>
    </location>
</feature>
<dbReference type="InterPro" id="IPR050303">
    <property type="entry name" value="GatZ_KbaZ_carbometab"/>
</dbReference>
<comment type="caution">
    <text evidence="6">The sequence shown here is derived from an EMBL/GenBank/DDBJ whole genome shotgun (WGS) entry which is preliminary data.</text>
</comment>
<evidence type="ECO:0000256" key="4">
    <source>
        <dbReference type="ARBA" id="ARBA00029292"/>
    </source>
</evidence>
<dbReference type="EC" id="5.-.-.-" evidence="6"/>
<keyword evidence="6" id="KW-0413">Isomerase</keyword>
<dbReference type="PROSITE" id="PS51464">
    <property type="entry name" value="SIS"/>
    <property type="match status" value="2"/>
</dbReference>
<sequence length="383" mass="41898">MTYLDYPESTLREMDAYWTAKEIAQQPETWAKTLKMLVENKEQIDAFLQPILAKKDIRIIFTGAGTSAFVGSSIVPTILKKFGGRVEAIPTTDLVSNPHEFFQTDVPTLLVSFARSGNSPESVAAFECAEKLVKDCSQLAITCNAEGALFKRCVGDNKFALLMPEETNDKSFAMTSSFSSMMLSALYVFCASDTFSKQMASAIKATSSLLNTYNLMLKSVAMKKYSRVVFLGSGGFRGLAQEGALKLLELTDGQAMSCFDSPLGFRHGPKAVVNSETLVIIFISNDPYTRQYDLELLAELQKDQEVAQILSISAKDDPTFKQGECIMLDNVADVEDAFLLFPFIACAQVYGLQHALAIGNTPDNPSSSGTINRVVQGVKIHAL</sequence>
<dbReference type="Proteomes" id="UP000006327">
    <property type="component" value="Unassembled WGS sequence"/>
</dbReference>
<dbReference type="STRING" id="493475.GARC_2252"/>
<dbReference type="GO" id="GO:0016787">
    <property type="term" value="F:hydrolase activity"/>
    <property type="evidence" value="ECO:0007669"/>
    <property type="project" value="UniProtKB-KW"/>
</dbReference>
<dbReference type="OrthoDB" id="9779207at2"/>
<comment type="catalytic activity">
    <reaction evidence="4">
        <text>D-galactosamine 6-phosphate + H2O = D-tagatopyranose 1-phosphate + NH4(+)</text>
        <dbReference type="Rhea" id="RHEA:47680"/>
        <dbReference type="ChEBI" id="CHEBI:15377"/>
        <dbReference type="ChEBI" id="CHEBI:28938"/>
        <dbReference type="ChEBI" id="CHEBI:71674"/>
        <dbReference type="ChEBI" id="CHEBI:138150"/>
    </reaction>
</comment>
<dbReference type="GO" id="GO:0016853">
    <property type="term" value="F:isomerase activity"/>
    <property type="evidence" value="ECO:0007669"/>
    <property type="project" value="UniProtKB-KW"/>
</dbReference>
<dbReference type="GO" id="GO:0097367">
    <property type="term" value="F:carbohydrate derivative binding"/>
    <property type="evidence" value="ECO:0007669"/>
    <property type="project" value="InterPro"/>
</dbReference>
<keyword evidence="2" id="KW-0677">Repeat</keyword>
<keyword evidence="7" id="KW-1185">Reference proteome</keyword>
<keyword evidence="3" id="KW-0378">Hydrolase</keyword>
<dbReference type="PANTHER" id="PTHR32502:SF3">
    <property type="entry name" value="D-GALACTOSAMINE-6-PHOSPHATE DEAMINASE AGAS-RELATED"/>
    <property type="match status" value="1"/>
</dbReference>
<feature type="domain" description="SIS" evidence="5">
    <location>
        <begin position="218"/>
        <end position="365"/>
    </location>
</feature>
<evidence type="ECO:0000259" key="5">
    <source>
        <dbReference type="PROSITE" id="PS51464"/>
    </source>
</evidence>
<name>K6XEZ8_9ALTE</name>
<gene>
    <name evidence="6" type="primary">agaS</name>
    <name evidence="6" type="ORF">GARC_2252</name>
</gene>
<dbReference type="CDD" id="cd05010">
    <property type="entry name" value="SIS_AgaS_like"/>
    <property type="match status" value="1"/>
</dbReference>
<dbReference type="GO" id="GO:0005886">
    <property type="term" value="C:plasma membrane"/>
    <property type="evidence" value="ECO:0007669"/>
    <property type="project" value="TreeGrafter"/>
</dbReference>
<dbReference type="eggNOG" id="COG2222">
    <property type="taxonomic scope" value="Bacteria"/>
</dbReference>
<evidence type="ECO:0000256" key="3">
    <source>
        <dbReference type="ARBA" id="ARBA00022801"/>
    </source>
</evidence>
<dbReference type="PANTHER" id="PTHR32502">
    <property type="entry name" value="N-ACETYLGALACTOSAMINE PERMEASE II COMPONENT-RELATED"/>
    <property type="match status" value="1"/>
</dbReference>
<dbReference type="RefSeq" id="WP_007619814.1">
    <property type="nucleotide sequence ID" value="NZ_BAEO01000028.1"/>
</dbReference>